<dbReference type="EMBL" id="MT141455">
    <property type="protein sequence ID" value="QJA61872.1"/>
    <property type="molecule type" value="Genomic_DNA"/>
</dbReference>
<dbReference type="Gene3D" id="3.40.50.720">
    <property type="entry name" value="NAD(P)-binding Rossmann-like Domain"/>
    <property type="match status" value="1"/>
</dbReference>
<dbReference type="EMBL" id="MT144652">
    <property type="protein sequence ID" value="QJH96461.1"/>
    <property type="molecule type" value="Genomic_DNA"/>
</dbReference>
<dbReference type="InterPro" id="IPR036291">
    <property type="entry name" value="NAD(P)-bd_dom_sf"/>
</dbReference>
<reference evidence="3" key="1">
    <citation type="submission" date="2020-03" db="EMBL/GenBank/DDBJ databases">
        <title>The deep terrestrial virosphere.</title>
        <authorList>
            <person name="Holmfeldt K."/>
            <person name="Nilsson E."/>
            <person name="Simone D."/>
            <person name="Lopez-Fernandez M."/>
            <person name="Wu X."/>
            <person name="de Brujin I."/>
            <person name="Lundin D."/>
            <person name="Andersson A."/>
            <person name="Bertilsson S."/>
            <person name="Dopson M."/>
        </authorList>
    </citation>
    <scope>NUCLEOTIDE SEQUENCE</scope>
    <source>
        <strain evidence="6">MM415A00143</strain>
        <strain evidence="4">MM415B00874</strain>
        <strain evidence="3">TM448A00700</strain>
        <strain evidence="5">TM448B00728</strain>
    </source>
</reference>
<evidence type="ECO:0000313" key="6">
    <source>
        <dbReference type="EMBL" id="QJI05354.1"/>
    </source>
</evidence>
<dbReference type="AlphaFoldDB" id="A0A6H1ZJB8"/>
<evidence type="ECO:0000313" key="3">
    <source>
        <dbReference type="EMBL" id="QJA47559.1"/>
    </source>
</evidence>
<accession>A0A6H1ZJB8</accession>
<comment type="similarity">
    <text evidence="1">Belongs to the NAD(P)-dependent epimerase/dehydratase family.</text>
</comment>
<evidence type="ECO:0000313" key="4">
    <source>
        <dbReference type="EMBL" id="QJA61872.1"/>
    </source>
</evidence>
<evidence type="ECO:0000256" key="1">
    <source>
        <dbReference type="ARBA" id="ARBA00007637"/>
    </source>
</evidence>
<proteinExistence type="inferred from homology"/>
<protein>
    <submittedName>
        <fullName evidence="3">Putative NADH dehydrogenase</fullName>
    </submittedName>
</protein>
<dbReference type="EMBL" id="MT144048">
    <property type="protein sequence ID" value="QJA47559.1"/>
    <property type="molecule type" value="Genomic_DNA"/>
</dbReference>
<dbReference type="PANTHER" id="PTHR43000">
    <property type="entry name" value="DTDP-D-GLUCOSE 4,6-DEHYDRATASE-RELATED"/>
    <property type="match status" value="1"/>
</dbReference>
<feature type="domain" description="NAD-dependent epimerase/dehydratase" evidence="2">
    <location>
        <begin position="8"/>
        <end position="215"/>
    </location>
</feature>
<dbReference type="EMBL" id="MT145198">
    <property type="protein sequence ID" value="QJI05354.1"/>
    <property type="molecule type" value="Genomic_DNA"/>
</dbReference>
<gene>
    <name evidence="6" type="ORF">MM415A00143_0029</name>
    <name evidence="4" type="ORF">MM415B00874_0028</name>
    <name evidence="3" type="ORF">TM448A00700_0022</name>
    <name evidence="5" type="ORF">TM448B00728_0009</name>
</gene>
<organism evidence="3">
    <name type="scientific">viral metagenome</name>
    <dbReference type="NCBI Taxonomy" id="1070528"/>
    <lineage>
        <taxon>unclassified sequences</taxon>
        <taxon>metagenomes</taxon>
        <taxon>organismal metagenomes</taxon>
    </lineage>
</organism>
<dbReference type="SUPFAM" id="SSF51735">
    <property type="entry name" value="NAD(P)-binding Rossmann-fold domains"/>
    <property type="match status" value="1"/>
</dbReference>
<dbReference type="InterPro" id="IPR001509">
    <property type="entry name" value="Epimerase_deHydtase"/>
</dbReference>
<evidence type="ECO:0000313" key="5">
    <source>
        <dbReference type="EMBL" id="QJH96461.1"/>
    </source>
</evidence>
<evidence type="ECO:0000259" key="2">
    <source>
        <dbReference type="Pfam" id="PF01370"/>
    </source>
</evidence>
<sequence>MTETSKKVVVTGAKGFIGRRLVDALRKKGHEVVELDLPGIDISELYPDDPIYNKTLKGTDTIFHLAVMNLEHCKQDYRECIKANILGTASIMEIARKIGVRRVIYSSASSIYGDPITTPVSESHQQLPLTLYGATKLAAEKVIHSYSKNFDLTYGIFRFTNVYGVGQVNGLIPTVINNLLKDEKIQVTGTGEQTRDFIYVDDVVNALMQAMDHPEYSFICNLGSGCMFSVNEIIASLAGFTGKEAHINYVPLQIDREAFRADLKWYRELFGDRHKFTPIEDGLYKTVEWWKDHSTGCKYKSKCTLFDITSYTCITEPGSYCGKYREFSNETT</sequence>
<name>A0A6H1ZJB8_9ZZZZ</name>
<dbReference type="Pfam" id="PF01370">
    <property type="entry name" value="Epimerase"/>
    <property type="match status" value="1"/>
</dbReference>